<evidence type="ECO:0000256" key="3">
    <source>
        <dbReference type="ARBA" id="ARBA00011245"/>
    </source>
</evidence>
<accession>Q2J6R0</accession>
<reference evidence="16 17" key="1">
    <citation type="journal article" date="2007" name="Genome Res.">
        <title>Genome characteristics of facultatively symbiotic Frankia sp. strains reflect host range and host plant biogeography.</title>
        <authorList>
            <person name="Normand P."/>
            <person name="Lapierre P."/>
            <person name="Tisa L.S."/>
            <person name="Gogarten J.P."/>
            <person name="Alloisio N."/>
            <person name="Bagnarol E."/>
            <person name="Bassi C.A."/>
            <person name="Berry A.M."/>
            <person name="Bickhart D.M."/>
            <person name="Choisne N."/>
            <person name="Couloux A."/>
            <person name="Cournoyer B."/>
            <person name="Cruveiller S."/>
            <person name="Daubin V."/>
            <person name="Demange N."/>
            <person name="Francino M.P."/>
            <person name="Goltsman E."/>
            <person name="Huang Y."/>
            <person name="Kopp O.R."/>
            <person name="Labarre L."/>
            <person name="Lapidus A."/>
            <person name="Lavire C."/>
            <person name="Marechal J."/>
            <person name="Martinez M."/>
            <person name="Mastronunzio J.E."/>
            <person name="Mullin B.C."/>
            <person name="Niemann J."/>
            <person name="Pujic P."/>
            <person name="Rawnsley T."/>
            <person name="Rouy Z."/>
            <person name="Schenowitz C."/>
            <person name="Sellstedt A."/>
            <person name="Tavares F."/>
            <person name="Tomkins J.P."/>
            <person name="Vallenet D."/>
            <person name="Valverde C."/>
            <person name="Wall L.G."/>
            <person name="Wang Y."/>
            <person name="Medigue C."/>
            <person name="Benson D.R."/>
        </authorList>
    </citation>
    <scope>NUCLEOTIDE SEQUENCE [LARGE SCALE GENOMIC DNA]</scope>
    <source>
        <strain evidence="17">DSM 45818 / CECT 9043 / CcI3</strain>
    </source>
</reference>
<dbReference type="SUPFAM" id="SSF56112">
    <property type="entry name" value="Protein kinase-like (PK-like)"/>
    <property type="match status" value="1"/>
</dbReference>
<keyword evidence="11" id="KW-0320">Glycogen biosynthesis</keyword>
<dbReference type="STRING" id="106370.Francci3_3680"/>
<comment type="catalytic activity">
    <reaction evidence="14">
        <text>D-maltose + ATP = alpha-maltose 1-phosphate + ADP + H(+)</text>
        <dbReference type="Rhea" id="RHEA:31915"/>
        <dbReference type="ChEBI" id="CHEBI:15378"/>
        <dbReference type="ChEBI" id="CHEBI:17306"/>
        <dbReference type="ChEBI" id="CHEBI:30616"/>
        <dbReference type="ChEBI" id="CHEBI:63576"/>
        <dbReference type="ChEBI" id="CHEBI:456216"/>
        <dbReference type="EC" id="2.7.1.175"/>
    </reaction>
</comment>
<name>Q2J6R0_FRACC</name>
<evidence type="ECO:0000256" key="5">
    <source>
        <dbReference type="ARBA" id="ARBA00013882"/>
    </source>
</evidence>
<dbReference type="eggNOG" id="COG3281">
    <property type="taxonomic scope" value="Bacteria"/>
</dbReference>
<evidence type="ECO:0000256" key="2">
    <source>
        <dbReference type="ARBA" id="ARBA00006219"/>
    </source>
</evidence>
<keyword evidence="8" id="KW-0547">Nucleotide-binding</keyword>
<dbReference type="RefSeq" id="WP_011438056.1">
    <property type="nucleotide sequence ID" value="NC_007777.1"/>
</dbReference>
<evidence type="ECO:0000256" key="1">
    <source>
        <dbReference type="ARBA" id="ARBA00004964"/>
    </source>
</evidence>
<comment type="similarity">
    <text evidence="2">Belongs to the aminoglycoside phosphotransferase family.</text>
</comment>
<dbReference type="PhylomeDB" id="Q2J6R0"/>
<keyword evidence="6" id="KW-0321">Glycogen metabolism</keyword>
<feature type="domain" description="Maltokinase N-terminal cap" evidence="15">
    <location>
        <begin position="15"/>
        <end position="94"/>
    </location>
</feature>
<dbReference type="Proteomes" id="UP000001937">
    <property type="component" value="Chromosome"/>
</dbReference>
<dbReference type="InterPro" id="IPR040999">
    <property type="entry name" value="Mak_N_cap"/>
</dbReference>
<comment type="pathway">
    <text evidence="1">Glycan biosynthesis; glycogen biosynthesis.</text>
</comment>
<evidence type="ECO:0000256" key="6">
    <source>
        <dbReference type="ARBA" id="ARBA00022600"/>
    </source>
</evidence>
<evidence type="ECO:0000256" key="11">
    <source>
        <dbReference type="ARBA" id="ARBA00023056"/>
    </source>
</evidence>
<organism evidence="16 17">
    <name type="scientific">Frankia casuarinae (strain DSM 45818 / CECT 9043 / HFP020203 / CcI3)</name>
    <dbReference type="NCBI Taxonomy" id="106370"/>
    <lineage>
        <taxon>Bacteria</taxon>
        <taxon>Bacillati</taxon>
        <taxon>Actinomycetota</taxon>
        <taxon>Actinomycetes</taxon>
        <taxon>Frankiales</taxon>
        <taxon>Frankiaceae</taxon>
        <taxon>Frankia</taxon>
    </lineage>
</organism>
<evidence type="ECO:0000256" key="7">
    <source>
        <dbReference type="ARBA" id="ARBA00022679"/>
    </source>
</evidence>
<keyword evidence="10" id="KW-0067">ATP-binding</keyword>
<protein>
    <recommendedName>
        <fullName evidence="5">Maltokinase</fullName>
        <ecNumber evidence="4">2.7.1.175</ecNumber>
    </recommendedName>
    <alternativeName>
        <fullName evidence="13">Maltose-1-phosphate synthase</fullName>
    </alternativeName>
</protein>
<comment type="subunit">
    <text evidence="3">Monomer.</text>
</comment>
<dbReference type="HOGENOM" id="CLU_029675_0_0_11"/>
<evidence type="ECO:0000313" key="16">
    <source>
        <dbReference type="EMBL" id="ABD13032.1"/>
    </source>
</evidence>
<evidence type="ECO:0000256" key="14">
    <source>
        <dbReference type="ARBA" id="ARBA00049067"/>
    </source>
</evidence>
<dbReference type="GO" id="GO:0005978">
    <property type="term" value="P:glycogen biosynthetic process"/>
    <property type="evidence" value="ECO:0007669"/>
    <property type="project" value="UniProtKB-UniPathway"/>
</dbReference>
<dbReference type="EC" id="2.7.1.175" evidence="4"/>
<keyword evidence="7" id="KW-0808">Transferase</keyword>
<dbReference type="GO" id="GO:0016301">
    <property type="term" value="F:kinase activity"/>
    <property type="evidence" value="ECO:0007669"/>
    <property type="project" value="UniProtKB-KW"/>
</dbReference>
<dbReference type="GO" id="GO:0005524">
    <property type="term" value="F:ATP binding"/>
    <property type="evidence" value="ECO:0007669"/>
    <property type="project" value="UniProtKB-KW"/>
</dbReference>
<keyword evidence="9" id="KW-0418">Kinase</keyword>
<dbReference type="Pfam" id="PF18085">
    <property type="entry name" value="Mak_N_cap"/>
    <property type="match status" value="1"/>
</dbReference>
<evidence type="ECO:0000256" key="9">
    <source>
        <dbReference type="ARBA" id="ARBA00022777"/>
    </source>
</evidence>
<proteinExistence type="inferred from homology"/>
<evidence type="ECO:0000256" key="13">
    <source>
        <dbReference type="ARBA" id="ARBA00031251"/>
    </source>
</evidence>
<dbReference type="UniPathway" id="UPA00164"/>
<dbReference type="EMBL" id="CP000249">
    <property type="protein sequence ID" value="ABD13032.1"/>
    <property type="molecule type" value="Genomic_DNA"/>
</dbReference>
<gene>
    <name evidence="16" type="ordered locus">Francci3_3680</name>
</gene>
<evidence type="ECO:0000256" key="4">
    <source>
        <dbReference type="ARBA" id="ARBA00011962"/>
    </source>
</evidence>
<sequence>MGDHHAELTGLLREWLPRQRWFAGKGRSGGGLRIRHDVMVFEPLRLLVVDVDYDHGPSDHYQVPVVIRSDAPFGHEGFLIGESAGGLVYDGLHDPDGSSALLSFLRRSTHRDGLVAEALEPLDILPAHAVGAEQSNTSIVYGDAYILKVFRRLWPGVNPDLEVTRALAEAGSTHVARPVAWYSGRVDGTPTTFGFLQEYLRSGTEGWRLALASVRDLYAEADLHADEVGGDFAAEAERLGTATAEVHADLARTLPTRPATADALRSLVTYLHGRLDAAVEAVAELRPFEAAIRKSYDEVTGASAQAVHPRPFQRLHGDLHLGQVLRVDSGWVLFDFEGEPVRPVADRVGLESPLRDVAGMLRSFDYAARSMLLERGDEPSLAYRAQEWADRNREAFCRGYGAAAGRDPRADAVVLRAFELDKAVYEILYEARHRPGWIGIPLSSVERLTRSSPSAG</sequence>
<evidence type="ECO:0000259" key="15">
    <source>
        <dbReference type="Pfam" id="PF18085"/>
    </source>
</evidence>
<dbReference type="KEGG" id="fra:Francci3_3680"/>
<dbReference type="Gene3D" id="3.90.1200.10">
    <property type="match status" value="1"/>
</dbReference>
<evidence type="ECO:0000256" key="12">
    <source>
        <dbReference type="ARBA" id="ARBA00023277"/>
    </source>
</evidence>
<keyword evidence="17" id="KW-1185">Reference proteome</keyword>
<dbReference type="AlphaFoldDB" id="Q2J6R0"/>
<evidence type="ECO:0000313" key="17">
    <source>
        <dbReference type="Proteomes" id="UP000001937"/>
    </source>
</evidence>
<dbReference type="OrthoDB" id="3787729at2"/>
<evidence type="ECO:0000256" key="8">
    <source>
        <dbReference type="ARBA" id="ARBA00022741"/>
    </source>
</evidence>
<keyword evidence="12" id="KW-0119">Carbohydrate metabolism</keyword>
<dbReference type="InterPro" id="IPR011009">
    <property type="entry name" value="Kinase-like_dom_sf"/>
</dbReference>
<evidence type="ECO:0000256" key="10">
    <source>
        <dbReference type="ARBA" id="ARBA00022840"/>
    </source>
</evidence>